<keyword evidence="4" id="KW-0131">Cell cycle</keyword>
<evidence type="ECO:0000256" key="2">
    <source>
        <dbReference type="ARBA" id="ARBA00022618"/>
    </source>
</evidence>
<name>A0A8I6TFS1_CIMLE</name>
<dbReference type="InterPro" id="IPR036770">
    <property type="entry name" value="Ankyrin_rpt-contain_sf"/>
</dbReference>
<dbReference type="SUPFAM" id="SSF48403">
    <property type="entry name" value="Ankyrin repeat"/>
    <property type="match status" value="1"/>
</dbReference>
<evidence type="ECO:0000256" key="1">
    <source>
        <dbReference type="ARBA" id="ARBA00007597"/>
    </source>
</evidence>
<dbReference type="GO" id="GO:0051721">
    <property type="term" value="F:protein phosphatase 2A binding"/>
    <property type="evidence" value="ECO:0007669"/>
    <property type="project" value="TreeGrafter"/>
</dbReference>
<keyword evidence="8" id="KW-1185">Reference proteome</keyword>
<dbReference type="EnsemblMetazoa" id="XM_014391769.2">
    <property type="protein sequence ID" value="XP_014247255.1"/>
    <property type="gene ID" value="LOC106665380"/>
</dbReference>
<dbReference type="PANTHER" id="PTHR12349:SF4">
    <property type="entry name" value="ANKYRIN REPEAT AND LEM DOMAIN-CONTAINING PROTEIN 2"/>
    <property type="match status" value="1"/>
</dbReference>
<dbReference type="RefSeq" id="XP_014247254.1">
    <property type="nucleotide sequence ID" value="XM_014391768.2"/>
</dbReference>
<dbReference type="InterPro" id="IPR056237">
    <property type="entry name" value="ANKLE2_3rd"/>
</dbReference>
<keyword evidence="3" id="KW-0040">ANK repeat</keyword>
<evidence type="ECO:0000313" key="7">
    <source>
        <dbReference type="EnsemblMetazoa" id="XP_014247254.1"/>
    </source>
</evidence>
<feature type="region of interest" description="Disordered" evidence="5">
    <location>
        <begin position="662"/>
        <end position="684"/>
    </location>
</feature>
<dbReference type="Pfam" id="PF24567">
    <property type="entry name" value="ANKLE2_3rd"/>
    <property type="match status" value="1"/>
</dbReference>
<reference evidence="7" key="1">
    <citation type="submission" date="2022-01" db="UniProtKB">
        <authorList>
            <consortium name="EnsemblMetazoa"/>
        </authorList>
    </citation>
    <scope>IDENTIFICATION</scope>
</reference>
<dbReference type="GeneID" id="106665380"/>
<dbReference type="InterPro" id="IPR002110">
    <property type="entry name" value="Ankyrin_rpt"/>
</dbReference>
<keyword evidence="2" id="KW-0132">Cell division</keyword>
<evidence type="ECO:0000256" key="3">
    <source>
        <dbReference type="ARBA" id="ARBA00023043"/>
    </source>
</evidence>
<dbReference type="Pfam" id="PF00023">
    <property type="entry name" value="Ank"/>
    <property type="match status" value="1"/>
</dbReference>
<feature type="compositionally biased region" description="Acidic residues" evidence="5">
    <location>
        <begin position="673"/>
        <end position="684"/>
    </location>
</feature>
<dbReference type="EnsemblMetazoa" id="XM_014391767.2">
    <property type="protein sequence ID" value="XP_014247253.1"/>
    <property type="gene ID" value="LOC106665380"/>
</dbReference>
<comment type="similarity">
    <text evidence="1">Belongs to the ANKLE2 family.</text>
</comment>
<dbReference type="GO" id="GO:0005783">
    <property type="term" value="C:endoplasmic reticulum"/>
    <property type="evidence" value="ECO:0007669"/>
    <property type="project" value="TreeGrafter"/>
</dbReference>
<feature type="domain" description="ANKLE2 third alpha/beta" evidence="6">
    <location>
        <begin position="273"/>
        <end position="378"/>
    </location>
</feature>
<dbReference type="AlphaFoldDB" id="A0A8I6TFS1"/>
<dbReference type="CTD" id="23141"/>
<protein>
    <recommendedName>
        <fullName evidence="6">ANKLE2 third alpha/beta domain-containing protein</fullName>
    </recommendedName>
</protein>
<dbReference type="PANTHER" id="PTHR12349">
    <property type="entry name" value="ANKYRIN REPEAT AND LEM DOMAIN-CONTAINING PROTEIN 2"/>
    <property type="match status" value="1"/>
</dbReference>
<dbReference type="SMART" id="SM00248">
    <property type="entry name" value="ANK"/>
    <property type="match status" value="2"/>
</dbReference>
<dbReference type="RefSeq" id="XP_014247253.1">
    <property type="nucleotide sequence ID" value="XM_014391767.2"/>
</dbReference>
<dbReference type="Pfam" id="PF12796">
    <property type="entry name" value="Ank_2"/>
    <property type="match status" value="1"/>
</dbReference>
<evidence type="ECO:0000259" key="6">
    <source>
        <dbReference type="Pfam" id="PF24567"/>
    </source>
</evidence>
<dbReference type="RefSeq" id="XP_014247255.1">
    <property type="nucleotide sequence ID" value="XM_014391769.2"/>
</dbReference>
<dbReference type="OrthoDB" id="7446186at2759"/>
<sequence>MLNESSEENIPTIPGNTTYYGIFIQAENGNVTHNASQKQVYKDKNEVMRILKSNKKARFKAFQTEDEAARFSLYGCELDADVSKINSSTLLNLPLSEKCALKAPKSQDLVKFRMAIERHDFPYVVQCITDNPRYLISSGDTPSILQEGTRYNALHVCARSNNAEVCKYILKTLGDVNFIERMYATKTGSSERCKILLDLYLNTPDKALNETPLHFASKLGALEVVKALVLHEQCDRHRFNKYHETPMDIICTRASGDALKNEAAIKIALEATYFVPVLRSLDGTVQPVVGEPFTPSSPPTVTLTKSDQDCIKTPPMQIRALAGPMSEAEASCFRKKFKTPPRDKATYLLSPSRTDPEKGLERVGRDLASKLKIPWTEYWEFLDAFVDLTSPEGLSLLENYLQKKVQYKQTESSSPEVPSNGQMKSLLDILNDDSCKISPLMQKNSLSPVSQLCADMENLHLVDFSPVDDTGDTGFDCNVCIINSYQVYARHIASAVKKQTQMNFVQAVYQLQSFIASCSCDVRFNKVNFAQSHYVIADIVNRIIGVNSHQELIFLKQISRDKPPIQNSNTPSVDCKGLYEAYMCIVLFLIDALEGTNEKEGQSSQKQTTCKCKIARISRSKKNKKNWSRKLEYSTFPIKQVRKNSPQERNSIFRYDNDDAEYFSDSSYSTPESSEEDGHSDDEQFYEADDGQKGYFLTGSEPIKLDLMVLDTIKDVNISQLEFPFIYFWKASCSKYSVQHPQTQWTTPKKSHLLKFEPRSCLNLSCNES</sequence>
<evidence type="ECO:0000256" key="5">
    <source>
        <dbReference type="SAM" id="MobiDB-lite"/>
    </source>
</evidence>
<accession>A0A8I6TFS1</accession>
<dbReference type="OMA" id="TYMDDER"/>
<organism evidence="7 8">
    <name type="scientific">Cimex lectularius</name>
    <name type="common">Bed bug</name>
    <name type="synonym">Acanthia lectularia</name>
    <dbReference type="NCBI Taxonomy" id="79782"/>
    <lineage>
        <taxon>Eukaryota</taxon>
        <taxon>Metazoa</taxon>
        <taxon>Ecdysozoa</taxon>
        <taxon>Arthropoda</taxon>
        <taxon>Hexapoda</taxon>
        <taxon>Insecta</taxon>
        <taxon>Pterygota</taxon>
        <taxon>Neoptera</taxon>
        <taxon>Paraneoptera</taxon>
        <taxon>Hemiptera</taxon>
        <taxon>Heteroptera</taxon>
        <taxon>Panheteroptera</taxon>
        <taxon>Cimicomorpha</taxon>
        <taxon>Cimicidae</taxon>
        <taxon>Cimex</taxon>
    </lineage>
</organism>
<dbReference type="EnsemblMetazoa" id="XM_014391768.2">
    <property type="protein sequence ID" value="XP_014247254.1"/>
    <property type="gene ID" value="LOC106665380"/>
</dbReference>
<proteinExistence type="inferred from homology"/>
<evidence type="ECO:0000313" key="8">
    <source>
        <dbReference type="Proteomes" id="UP000494040"/>
    </source>
</evidence>
<evidence type="ECO:0000256" key="4">
    <source>
        <dbReference type="ARBA" id="ARBA00023306"/>
    </source>
</evidence>
<dbReference type="KEGG" id="clec:106665380"/>
<dbReference type="Proteomes" id="UP000494040">
    <property type="component" value="Unassembled WGS sequence"/>
</dbReference>
<dbReference type="GO" id="GO:0051301">
    <property type="term" value="P:cell division"/>
    <property type="evidence" value="ECO:0007669"/>
    <property type="project" value="UniProtKB-KW"/>
</dbReference>
<dbReference type="Gene3D" id="1.25.40.20">
    <property type="entry name" value="Ankyrin repeat-containing domain"/>
    <property type="match status" value="1"/>
</dbReference>